<dbReference type="GO" id="GO:0033922">
    <property type="term" value="F:peptidoglycan beta-N-acetylmuramidase activity"/>
    <property type="evidence" value="ECO:0007669"/>
    <property type="project" value="InterPro"/>
</dbReference>
<sequence>MVVASVLVVVAGASNVWSQTRYSPVKLGVDNLLELRLEPLRGKRIALVCNAASRTRFERETLAEIASNGNVAIASVLLVEGTAIPHAPALQHVPTYLLSAGNRRPTRAMLHECDAVVIDVQDVGLRPALTLGTLYHILDACAEYGIEVYILDRPNPLGGVVVDGAIPSPALERTSFTVVPVPYIHGMTIGELALMINSEGWLSPDPVSKRPRQCKLHIVKMRRWRRTATWDQTHWQWIAPSPNIPSPDALRGMAIVGLVGELGAVSVGIGTDRPFQFIGAPDFSEEIIARLCDFFARHGIVATPTSFLPSHGAHAGTLCRGVTFNIPAALPLPSYTVACELLDTLAALYRPVRDSLDQLHHRQRLLRITGDIRFAVSDSWQSGSIAHHAMFEDFLSRRQRYLLYP</sequence>
<evidence type="ECO:0000313" key="3">
    <source>
        <dbReference type="EMBL" id="BAL53352.1"/>
    </source>
</evidence>
<dbReference type="EMBL" id="AP011655">
    <property type="protein sequence ID" value="BAL53352.1"/>
    <property type="molecule type" value="Genomic_DNA"/>
</dbReference>
<evidence type="ECO:0000259" key="2">
    <source>
        <dbReference type="Pfam" id="PF20732"/>
    </source>
</evidence>
<dbReference type="InterPro" id="IPR048503">
    <property type="entry name" value="NamZ_C"/>
</dbReference>
<accession>H5SB16</accession>
<feature type="domain" description="Peptidoglycan beta-N-acetylmuramidase NamZ N-terminal" evidence="1">
    <location>
        <begin position="45"/>
        <end position="247"/>
    </location>
</feature>
<dbReference type="PANTHER" id="PTHR42915:SF1">
    <property type="entry name" value="PEPTIDOGLYCAN BETA-N-ACETYLMURAMIDASE NAMZ"/>
    <property type="match status" value="1"/>
</dbReference>
<evidence type="ECO:0000259" key="1">
    <source>
        <dbReference type="Pfam" id="PF07075"/>
    </source>
</evidence>
<organism evidence="3">
    <name type="scientific">uncultured Bacteroidota bacterium</name>
    <dbReference type="NCBI Taxonomy" id="152509"/>
    <lineage>
        <taxon>Bacteria</taxon>
        <taxon>Pseudomonadati</taxon>
        <taxon>Bacteroidota</taxon>
        <taxon>environmental samples</taxon>
    </lineage>
</organism>
<feature type="domain" description="Peptidoglycan beta-N-acetylmuramidase NamZ C-terminal" evidence="2">
    <location>
        <begin position="258"/>
        <end position="404"/>
    </location>
</feature>
<gene>
    <name evidence="3" type="ORF">HGMM_F06F04C33</name>
</gene>
<dbReference type="InterPro" id="IPR008302">
    <property type="entry name" value="NamZ"/>
</dbReference>
<protein>
    <submittedName>
        <fullName evidence="3">Hypothetical conserved protein</fullName>
    </submittedName>
</protein>
<dbReference type="PIRSF" id="PIRSF016719">
    <property type="entry name" value="UCP016719"/>
    <property type="match status" value="1"/>
</dbReference>
<dbReference type="Gene3D" id="3.90.1150.140">
    <property type="match status" value="1"/>
</dbReference>
<dbReference type="InterPro" id="IPR048502">
    <property type="entry name" value="NamZ_N"/>
</dbReference>
<dbReference type="Pfam" id="PF20732">
    <property type="entry name" value="NamZ_C"/>
    <property type="match status" value="1"/>
</dbReference>
<name>H5SB16_9BACT</name>
<reference evidence="3" key="2">
    <citation type="journal article" date="2012" name="PLoS ONE">
        <title>A Deeply Branching Thermophilic Bacterium with an Ancient Acetyl-CoA Pathway Dominates a Subsurface Ecosystem.</title>
        <authorList>
            <person name="Takami H."/>
            <person name="Noguchi H."/>
            <person name="Takaki Y."/>
            <person name="Uchiyama I."/>
            <person name="Toyoda A."/>
            <person name="Nishi S."/>
            <person name="Chee G.-J."/>
            <person name="Arai W."/>
            <person name="Nunoura T."/>
            <person name="Itoh T."/>
            <person name="Hattori M."/>
            <person name="Takai K."/>
        </authorList>
    </citation>
    <scope>NUCLEOTIDE SEQUENCE</scope>
</reference>
<reference evidence="3" key="1">
    <citation type="journal article" date="2005" name="Environ. Microbiol.">
        <title>Genetic and functional properties of uncultivated thermophilic crenarchaeotes from a subsurface gold mine as revealed by analysis of genome fragments.</title>
        <authorList>
            <person name="Nunoura T."/>
            <person name="Hirayama H."/>
            <person name="Takami H."/>
            <person name="Oida H."/>
            <person name="Nishi S."/>
            <person name="Shimamura S."/>
            <person name="Suzuki Y."/>
            <person name="Inagaki F."/>
            <person name="Takai K."/>
            <person name="Nealson K.H."/>
            <person name="Horikoshi K."/>
        </authorList>
    </citation>
    <scope>NUCLEOTIDE SEQUENCE</scope>
</reference>
<proteinExistence type="predicted"/>
<dbReference type="AlphaFoldDB" id="H5SB16"/>
<dbReference type="Pfam" id="PF07075">
    <property type="entry name" value="NamZ_N"/>
    <property type="match status" value="1"/>
</dbReference>
<dbReference type="PANTHER" id="PTHR42915">
    <property type="entry name" value="HYPOTHETICAL 460 KDA PROTEIN IN FEUA-SIGW INTERGENIC REGION [PRECURSOR]"/>
    <property type="match status" value="1"/>
</dbReference>
<dbReference type="Gene3D" id="3.40.50.12170">
    <property type="entry name" value="Uncharacterised protein PF07075, DUF1343"/>
    <property type="match status" value="1"/>
</dbReference>